<evidence type="ECO:0000313" key="3">
    <source>
        <dbReference type="Proteomes" id="UP000007590"/>
    </source>
</evidence>
<accession>H8KKX6</accession>
<gene>
    <name evidence="2" type="ordered locus">Solca_3793</name>
</gene>
<sequence>MKRIIITAVVMILLVTFVYQAFAIQTLLPEGNSYDEMRMNTRNILNSTLLLIVMGLSFIAGAAVMAFIWEIVEEQRKHRLHH</sequence>
<keyword evidence="1" id="KW-1133">Transmembrane helix</keyword>
<keyword evidence="3" id="KW-1185">Reference proteome</keyword>
<name>H8KKX6_SOLCM</name>
<protein>
    <submittedName>
        <fullName evidence="2">Uncharacterized protein</fullName>
    </submittedName>
</protein>
<dbReference type="RefSeq" id="WP_014682016.1">
    <property type="nucleotide sequence ID" value="NC_017770.1"/>
</dbReference>
<keyword evidence="1" id="KW-0812">Transmembrane</keyword>
<organism evidence="2 3">
    <name type="scientific">Solitalea canadensis (strain ATCC 29591 / DSM 3403 / JCM 21819 / LMG 8368 / NBRC 15130 / NCIMB 12057 / USAM 9D)</name>
    <name type="common">Flexibacter canadensis</name>
    <dbReference type="NCBI Taxonomy" id="929556"/>
    <lineage>
        <taxon>Bacteria</taxon>
        <taxon>Pseudomonadati</taxon>
        <taxon>Bacteroidota</taxon>
        <taxon>Sphingobacteriia</taxon>
        <taxon>Sphingobacteriales</taxon>
        <taxon>Sphingobacteriaceae</taxon>
        <taxon>Solitalea</taxon>
    </lineage>
</organism>
<keyword evidence="1" id="KW-0472">Membrane</keyword>
<evidence type="ECO:0000313" key="2">
    <source>
        <dbReference type="EMBL" id="AFD08793.1"/>
    </source>
</evidence>
<dbReference type="AlphaFoldDB" id="H8KKX6"/>
<dbReference type="HOGENOM" id="CLU_2556465_0_0_10"/>
<feature type="transmembrane region" description="Helical" evidence="1">
    <location>
        <begin position="47"/>
        <end position="72"/>
    </location>
</feature>
<dbReference type="Proteomes" id="UP000007590">
    <property type="component" value="Chromosome"/>
</dbReference>
<reference evidence="2" key="1">
    <citation type="submission" date="2012-02" db="EMBL/GenBank/DDBJ databases">
        <title>The complete genome of Solitalea canadensis DSM 3403.</title>
        <authorList>
            <consortium name="US DOE Joint Genome Institute (JGI-PGF)"/>
            <person name="Lucas S."/>
            <person name="Copeland A."/>
            <person name="Lapidus A."/>
            <person name="Glavina del Rio T."/>
            <person name="Dalin E."/>
            <person name="Tice H."/>
            <person name="Bruce D."/>
            <person name="Goodwin L."/>
            <person name="Pitluck S."/>
            <person name="Peters L."/>
            <person name="Ovchinnikova G."/>
            <person name="Lu M."/>
            <person name="Kyrpides N."/>
            <person name="Mavromatis K."/>
            <person name="Ivanova N."/>
            <person name="Brettin T."/>
            <person name="Detter J.C."/>
            <person name="Han C."/>
            <person name="Larimer F."/>
            <person name="Land M."/>
            <person name="Hauser L."/>
            <person name="Markowitz V."/>
            <person name="Cheng J.-F."/>
            <person name="Hugenholtz P."/>
            <person name="Woyke T."/>
            <person name="Wu D."/>
            <person name="Spring S."/>
            <person name="Schroeder M."/>
            <person name="Kopitz M."/>
            <person name="Brambilla E."/>
            <person name="Klenk H.-P."/>
            <person name="Eisen J.A."/>
        </authorList>
    </citation>
    <scope>NUCLEOTIDE SEQUENCE</scope>
    <source>
        <strain evidence="2">DSM 3403</strain>
    </source>
</reference>
<evidence type="ECO:0000256" key="1">
    <source>
        <dbReference type="SAM" id="Phobius"/>
    </source>
</evidence>
<dbReference type="EMBL" id="CP003349">
    <property type="protein sequence ID" value="AFD08793.1"/>
    <property type="molecule type" value="Genomic_DNA"/>
</dbReference>
<dbReference type="KEGG" id="scn:Solca_3793"/>
<proteinExistence type="predicted"/>